<dbReference type="InterPro" id="IPR002110">
    <property type="entry name" value="Ankyrin_rpt"/>
</dbReference>
<sequence length="405" mass="43082">MGELSEDSLLDYLRAAGGRVKNSDLLKAYKEYIGHSDQRLRATYREQFKAIVDKIAVVKTAENGEKQLVLRKKFAPQGPRPAARVQWDGGEAAAGSSPQAQAGTRGAAAGSPKEQKKAVLVPWEMAPAITVAETPEPSRPEERVSASHGVTAPRGEGGAVSAAEPSASSHASAASCPLLALMPGVSPPAQPAPPLALEPDEPPEAAPLRRIPEDGRAEEPGEESPTPSLQEEEPEPDAVSKLLRNHGPVEDGLQVQSGSRSSVQHMTHELGAGETCLCPDLSTHPGSPLCPQLDPLEKEWMRSAACGQLAHLAQLLKQEPSLACKKDFTSGFTALHWAAKHGREDMAAALAGAGADVNCRAHEGYTPLHIAALHGHRHIIDLLIQTYGAREDLRDYSGHKALQYL</sequence>
<keyword evidence="2 4" id="KW-0040">ANK repeat</keyword>
<feature type="region of interest" description="Disordered" evidence="5">
    <location>
        <begin position="185"/>
        <end position="238"/>
    </location>
</feature>
<dbReference type="SUPFAM" id="SSF48403">
    <property type="entry name" value="Ankyrin repeat"/>
    <property type="match status" value="1"/>
</dbReference>
<dbReference type="EMBL" id="AHAT01024252">
    <property type="status" value="NOT_ANNOTATED_CDS"/>
    <property type="molecule type" value="Genomic_DNA"/>
</dbReference>
<dbReference type="Pfam" id="PF12796">
    <property type="entry name" value="Ank_2"/>
    <property type="match status" value="1"/>
</dbReference>
<reference evidence="7" key="3">
    <citation type="submission" date="2025-09" db="UniProtKB">
        <authorList>
            <consortium name="Ensembl"/>
        </authorList>
    </citation>
    <scope>IDENTIFICATION</scope>
</reference>
<feature type="region of interest" description="Disordered" evidence="5">
    <location>
        <begin position="89"/>
        <end position="117"/>
    </location>
</feature>
<reference evidence="8" key="1">
    <citation type="submission" date="2011-12" db="EMBL/GenBank/DDBJ databases">
        <title>The Draft Genome of Lepisosteus oculatus.</title>
        <authorList>
            <consortium name="The Broad Institute Genome Assembly &amp; Analysis Group"/>
            <consortium name="Computational R&amp;D Group"/>
            <consortium name="and Sequencing Platform"/>
            <person name="Di Palma F."/>
            <person name="Alfoldi J."/>
            <person name="Johnson J."/>
            <person name="Berlin A."/>
            <person name="Gnerre S."/>
            <person name="Jaffe D."/>
            <person name="MacCallum I."/>
            <person name="Young S."/>
            <person name="Walker B.J."/>
            <person name="Lander E.S."/>
            <person name="Lindblad-Toh K."/>
        </authorList>
    </citation>
    <scope>NUCLEOTIDE SEQUENCE [LARGE SCALE GENOMIC DNA]</scope>
</reference>
<evidence type="ECO:0000256" key="3">
    <source>
        <dbReference type="ARBA" id="ARBA00038122"/>
    </source>
</evidence>
<dbReference type="InterPro" id="IPR058889">
    <property type="entry name" value="WHD_SOWAHA-C"/>
</dbReference>
<feature type="compositionally biased region" description="Low complexity" evidence="5">
    <location>
        <begin position="89"/>
        <end position="110"/>
    </location>
</feature>
<feature type="repeat" description="ANK" evidence="4">
    <location>
        <begin position="363"/>
        <end position="385"/>
    </location>
</feature>
<reference evidence="7" key="2">
    <citation type="submission" date="2025-08" db="UniProtKB">
        <authorList>
            <consortium name="Ensembl"/>
        </authorList>
    </citation>
    <scope>IDENTIFICATION</scope>
</reference>
<dbReference type="PANTHER" id="PTHR14491">
    <property type="entry name" value="SOSONDOWAH, ISOFORM G"/>
    <property type="match status" value="1"/>
</dbReference>
<name>W5MJ24_LEPOC</name>
<dbReference type="AlphaFoldDB" id="W5MJ24"/>
<organism evidence="7 8">
    <name type="scientific">Lepisosteus oculatus</name>
    <name type="common">Spotted gar</name>
    <dbReference type="NCBI Taxonomy" id="7918"/>
    <lineage>
        <taxon>Eukaryota</taxon>
        <taxon>Metazoa</taxon>
        <taxon>Chordata</taxon>
        <taxon>Craniata</taxon>
        <taxon>Vertebrata</taxon>
        <taxon>Euteleostomi</taxon>
        <taxon>Actinopterygii</taxon>
        <taxon>Neopterygii</taxon>
        <taxon>Holostei</taxon>
        <taxon>Semionotiformes</taxon>
        <taxon>Lepisosteidae</taxon>
        <taxon>Lepisosteus</taxon>
    </lineage>
</organism>
<feature type="compositionally biased region" description="Basic and acidic residues" evidence="5">
    <location>
        <begin position="136"/>
        <end position="145"/>
    </location>
</feature>
<dbReference type="InParanoid" id="W5MJ24"/>
<dbReference type="Proteomes" id="UP000018468">
    <property type="component" value="Linkage group LG18"/>
</dbReference>
<dbReference type="Ensembl" id="ENSLOCT00000008393.1">
    <property type="protein sequence ID" value="ENSLOCP00000008383.1"/>
    <property type="gene ID" value="ENSLOCG00000006904.1"/>
</dbReference>
<keyword evidence="1" id="KW-0677">Repeat</keyword>
<evidence type="ECO:0000256" key="1">
    <source>
        <dbReference type="ARBA" id="ARBA00022737"/>
    </source>
</evidence>
<dbReference type="PANTHER" id="PTHR14491:SF9">
    <property type="entry name" value="ANKYRIN REPEAT DOMAIN-CONTAINING PROTEIN SOWAHB-LIKE"/>
    <property type="match status" value="1"/>
</dbReference>
<evidence type="ECO:0000313" key="7">
    <source>
        <dbReference type="Ensembl" id="ENSLOCP00000008383.1"/>
    </source>
</evidence>
<dbReference type="GeneTree" id="ENSGT00950000183003"/>
<dbReference type="STRING" id="7918.ENSLOCP00000008383"/>
<protein>
    <recommendedName>
        <fullName evidence="6">SOWAHA-C winged helix-turn-helix domain-containing protein</fullName>
    </recommendedName>
</protein>
<dbReference type="SMART" id="SM00248">
    <property type="entry name" value="ANK"/>
    <property type="match status" value="2"/>
</dbReference>
<dbReference type="eggNOG" id="KOG0504">
    <property type="taxonomic scope" value="Eukaryota"/>
</dbReference>
<feature type="repeat" description="ANK" evidence="4">
    <location>
        <begin position="330"/>
        <end position="362"/>
    </location>
</feature>
<evidence type="ECO:0000256" key="4">
    <source>
        <dbReference type="PROSITE-ProRule" id="PRU00023"/>
    </source>
</evidence>
<dbReference type="Pfam" id="PF25877">
    <property type="entry name" value="WHD_SOWAH"/>
    <property type="match status" value="1"/>
</dbReference>
<feature type="compositionally biased region" description="Basic and acidic residues" evidence="5">
    <location>
        <begin position="210"/>
        <end position="219"/>
    </location>
</feature>
<feature type="compositionally biased region" description="Pro residues" evidence="5">
    <location>
        <begin position="185"/>
        <end position="196"/>
    </location>
</feature>
<evidence type="ECO:0000313" key="8">
    <source>
        <dbReference type="Proteomes" id="UP000018468"/>
    </source>
</evidence>
<dbReference type="Gene3D" id="1.25.40.20">
    <property type="entry name" value="Ankyrin repeat-containing domain"/>
    <property type="match status" value="1"/>
</dbReference>
<keyword evidence="8" id="KW-1185">Reference proteome</keyword>
<dbReference type="Bgee" id="ENSLOCG00000006904">
    <property type="expression patterns" value="Expressed in ovary and 13 other cell types or tissues"/>
</dbReference>
<feature type="region of interest" description="Disordered" evidence="5">
    <location>
        <begin position="130"/>
        <end position="166"/>
    </location>
</feature>
<comment type="similarity">
    <text evidence="3">Belongs to the SOWAH family.</text>
</comment>
<evidence type="ECO:0000256" key="5">
    <source>
        <dbReference type="SAM" id="MobiDB-lite"/>
    </source>
</evidence>
<dbReference type="EMBL" id="AHAT01024253">
    <property type="status" value="NOT_ANNOTATED_CDS"/>
    <property type="molecule type" value="Genomic_DNA"/>
</dbReference>
<dbReference type="EMBL" id="AHAT01024254">
    <property type="status" value="NOT_ANNOTATED_CDS"/>
    <property type="molecule type" value="Genomic_DNA"/>
</dbReference>
<evidence type="ECO:0000259" key="6">
    <source>
        <dbReference type="Pfam" id="PF25877"/>
    </source>
</evidence>
<feature type="domain" description="SOWAHA-C winged helix-turn-helix" evidence="6">
    <location>
        <begin position="3"/>
        <end position="76"/>
    </location>
</feature>
<proteinExistence type="inferred from homology"/>
<dbReference type="PROSITE" id="PS50297">
    <property type="entry name" value="ANK_REP_REGION"/>
    <property type="match status" value="2"/>
</dbReference>
<accession>W5MJ24</accession>
<dbReference type="PROSITE" id="PS50088">
    <property type="entry name" value="ANK_REPEAT"/>
    <property type="match status" value="2"/>
</dbReference>
<dbReference type="InterPro" id="IPR036770">
    <property type="entry name" value="Ankyrin_rpt-contain_sf"/>
</dbReference>
<evidence type="ECO:0000256" key="2">
    <source>
        <dbReference type="ARBA" id="ARBA00023043"/>
    </source>
</evidence>